<evidence type="ECO:0000259" key="7">
    <source>
        <dbReference type="PROSITE" id="PS50157"/>
    </source>
</evidence>
<reference evidence="9" key="1">
    <citation type="submission" date="2025-08" db="UniProtKB">
        <authorList>
            <consortium name="RefSeq"/>
        </authorList>
    </citation>
    <scope>IDENTIFICATION</scope>
</reference>
<gene>
    <name evidence="9" type="primary">LOC100908514</name>
</gene>
<keyword evidence="1" id="KW-0479">Metal-binding</keyword>
<dbReference type="GO" id="GO:0000977">
    <property type="term" value="F:RNA polymerase II transcription regulatory region sequence-specific DNA binding"/>
    <property type="evidence" value="ECO:0007669"/>
    <property type="project" value="TreeGrafter"/>
</dbReference>
<dbReference type="GeneID" id="100908514"/>
<evidence type="ECO:0000313" key="9">
    <source>
        <dbReference type="RefSeq" id="XP_018495435.1"/>
    </source>
</evidence>
<keyword evidence="4" id="KW-0862">Zinc</keyword>
<accession>A0AAJ7L5E2</accession>
<dbReference type="Proteomes" id="UP000694867">
    <property type="component" value="Unplaced"/>
</dbReference>
<feature type="compositionally biased region" description="Acidic residues" evidence="6">
    <location>
        <begin position="96"/>
        <end position="109"/>
    </location>
</feature>
<dbReference type="AlphaFoldDB" id="A0AAJ7L5E2"/>
<feature type="region of interest" description="Disordered" evidence="6">
    <location>
        <begin position="1"/>
        <end position="49"/>
    </location>
</feature>
<evidence type="ECO:0000256" key="6">
    <source>
        <dbReference type="SAM" id="MobiDB-lite"/>
    </source>
</evidence>
<evidence type="ECO:0000256" key="1">
    <source>
        <dbReference type="ARBA" id="ARBA00022723"/>
    </source>
</evidence>
<evidence type="ECO:0000256" key="5">
    <source>
        <dbReference type="PROSITE-ProRule" id="PRU00042"/>
    </source>
</evidence>
<dbReference type="Gene3D" id="3.30.160.60">
    <property type="entry name" value="Classic Zinc Finger"/>
    <property type="match status" value="2"/>
</dbReference>
<feature type="domain" description="C2H2-type" evidence="7">
    <location>
        <begin position="180"/>
        <end position="207"/>
    </location>
</feature>
<evidence type="ECO:0000256" key="3">
    <source>
        <dbReference type="ARBA" id="ARBA00022771"/>
    </source>
</evidence>
<evidence type="ECO:0000256" key="2">
    <source>
        <dbReference type="ARBA" id="ARBA00022737"/>
    </source>
</evidence>
<dbReference type="KEGG" id="goe:100908514"/>
<feature type="compositionally biased region" description="Polar residues" evidence="6">
    <location>
        <begin position="1"/>
        <end position="12"/>
    </location>
</feature>
<dbReference type="SUPFAM" id="SSF57667">
    <property type="entry name" value="beta-beta-alpha zinc fingers"/>
    <property type="match status" value="2"/>
</dbReference>
<organism evidence="8 9">
    <name type="scientific">Galendromus occidentalis</name>
    <name type="common">western predatory mite</name>
    <dbReference type="NCBI Taxonomy" id="34638"/>
    <lineage>
        <taxon>Eukaryota</taxon>
        <taxon>Metazoa</taxon>
        <taxon>Ecdysozoa</taxon>
        <taxon>Arthropoda</taxon>
        <taxon>Chelicerata</taxon>
        <taxon>Arachnida</taxon>
        <taxon>Acari</taxon>
        <taxon>Parasitiformes</taxon>
        <taxon>Mesostigmata</taxon>
        <taxon>Gamasina</taxon>
        <taxon>Phytoseioidea</taxon>
        <taxon>Phytoseiidae</taxon>
        <taxon>Typhlodrominae</taxon>
        <taxon>Galendromus</taxon>
    </lineage>
</organism>
<keyword evidence="8" id="KW-1185">Reference proteome</keyword>
<protein>
    <submittedName>
        <fullName evidence="9">Zinc finger and BTB domain-containing protein 17</fullName>
    </submittedName>
</protein>
<evidence type="ECO:0000256" key="4">
    <source>
        <dbReference type="ARBA" id="ARBA00022833"/>
    </source>
</evidence>
<dbReference type="RefSeq" id="XP_018495435.1">
    <property type="nucleotide sequence ID" value="XM_018639919.1"/>
</dbReference>
<dbReference type="PROSITE" id="PS50157">
    <property type="entry name" value="ZINC_FINGER_C2H2_2"/>
    <property type="match status" value="3"/>
</dbReference>
<dbReference type="InterPro" id="IPR013087">
    <property type="entry name" value="Znf_C2H2_type"/>
</dbReference>
<dbReference type="GO" id="GO:0000981">
    <property type="term" value="F:DNA-binding transcription factor activity, RNA polymerase II-specific"/>
    <property type="evidence" value="ECO:0007669"/>
    <property type="project" value="TreeGrafter"/>
</dbReference>
<dbReference type="GO" id="GO:0008270">
    <property type="term" value="F:zinc ion binding"/>
    <property type="evidence" value="ECO:0007669"/>
    <property type="project" value="UniProtKB-KW"/>
</dbReference>
<dbReference type="PANTHER" id="PTHR24379:SF127">
    <property type="entry name" value="BLOODY FINGERS-RELATED"/>
    <property type="match status" value="1"/>
</dbReference>
<dbReference type="GO" id="GO:0005634">
    <property type="term" value="C:nucleus"/>
    <property type="evidence" value="ECO:0007669"/>
    <property type="project" value="TreeGrafter"/>
</dbReference>
<dbReference type="InterPro" id="IPR036236">
    <property type="entry name" value="Znf_C2H2_sf"/>
</dbReference>
<proteinExistence type="predicted"/>
<keyword evidence="2" id="KW-0677">Repeat</keyword>
<feature type="domain" description="C2H2-type" evidence="7">
    <location>
        <begin position="153"/>
        <end position="180"/>
    </location>
</feature>
<dbReference type="Pfam" id="PF00096">
    <property type="entry name" value="zf-C2H2"/>
    <property type="match status" value="1"/>
</dbReference>
<sequence>MTGSPQLTTSDDVGSDSVRRVGRFSISKIEQSEDAPAVKPKTTPEDEQDAAIKLAAANVVDELLAAYAAATAEEDEESDLCESSASVSDKENNPSNDDESLEELAFEEEGPTEEACVPTVSILPLICGQCNYQSTSQRDLINHMNTCNNGRPFPCKYCNYACGSMRDLREHEKLHRESKYICDVCGKIFRDPQRRDLHRDGHVGSITCSLCGLSFPTHRSFNDHVRSLHPERSRHREGRSASAASNLS</sequence>
<dbReference type="SMART" id="SM00355">
    <property type="entry name" value="ZnF_C2H2"/>
    <property type="match status" value="4"/>
</dbReference>
<evidence type="ECO:0000313" key="8">
    <source>
        <dbReference type="Proteomes" id="UP000694867"/>
    </source>
</evidence>
<feature type="region of interest" description="Disordered" evidence="6">
    <location>
        <begin position="70"/>
        <end position="109"/>
    </location>
</feature>
<name>A0AAJ7L5E2_9ACAR</name>
<keyword evidence="3 5" id="KW-0863">Zinc-finger</keyword>
<feature type="domain" description="C2H2-type" evidence="7">
    <location>
        <begin position="206"/>
        <end position="234"/>
    </location>
</feature>
<feature type="region of interest" description="Disordered" evidence="6">
    <location>
        <begin position="227"/>
        <end position="248"/>
    </location>
</feature>
<dbReference type="PROSITE" id="PS00028">
    <property type="entry name" value="ZINC_FINGER_C2H2_1"/>
    <property type="match status" value="3"/>
</dbReference>
<dbReference type="PANTHER" id="PTHR24379">
    <property type="entry name" value="KRAB AND ZINC FINGER DOMAIN-CONTAINING"/>
    <property type="match status" value="1"/>
</dbReference>